<evidence type="ECO:0000313" key="2">
    <source>
        <dbReference type="Proteomes" id="UP000225190"/>
    </source>
</evidence>
<reference evidence="1 2" key="1">
    <citation type="submission" date="2015-11" db="EMBL/GenBank/DDBJ databases">
        <title>Bacteriophages of Xanthomonas arboricola pv. juglandis: Characterization of two phages.</title>
        <authorList>
            <person name="Domotor D."/>
            <person name="Frank T."/>
            <person name="Rakhely G."/>
            <person name="Doffkay Z."/>
            <person name="Schneider G."/>
            <person name="Kovacs T."/>
        </authorList>
    </citation>
    <scope>NUCLEOTIDE SEQUENCE [LARGE SCALE GENOMIC DNA]</scope>
</reference>
<evidence type="ECO:0000313" key="1">
    <source>
        <dbReference type="EMBL" id="AMW36159.1"/>
    </source>
</evidence>
<sequence>MNIEQTPAYLALIAFEDTEARQVMDMPTLKRYRELKAAYKAEYERINKEK</sequence>
<protein>
    <submittedName>
        <fullName evidence="1">Uncharacterized protein</fullName>
    </submittedName>
</protein>
<proteinExistence type="predicted"/>
<dbReference type="Proteomes" id="UP000225190">
    <property type="component" value="Segment"/>
</dbReference>
<keyword evidence="2" id="KW-1185">Reference proteome</keyword>
<accession>A0A1I9L2H2</accession>
<dbReference type="EMBL" id="KU197014">
    <property type="protein sequence ID" value="AMW36159.1"/>
    <property type="molecule type" value="Genomic_DNA"/>
</dbReference>
<organism evidence="1 2">
    <name type="scientific">Xanthomonas phage XAJ2</name>
    <dbReference type="NCBI Taxonomy" id="1775249"/>
    <lineage>
        <taxon>Viruses</taxon>
        <taxon>Duplodnaviria</taxon>
        <taxon>Heunggongvirae</taxon>
        <taxon>Uroviricota</taxon>
        <taxon>Caudoviricetes</taxon>
        <taxon>Caudoviricetes incertae sedis</taxon>
        <taxon>Xajduovirus</taxon>
        <taxon>Xajduovirus XAJ2</taxon>
    </lineage>
</organism>
<name>A0A1I9L2H2_9CAUD</name>